<accession>X8CLK7</accession>
<name>X8CLK7_MYCIT</name>
<evidence type="ECO:0000313" key="3">
    <source>
        <dbReference type="Proteomes" id="UP000020825"/>
    </source>
</evidence>
<feature type="compositionally biased region" description="Basic and acidic residues" evidence="1">
    <location>
        <begin position="9"/>
        <end position="33"/>
    </location>
</feature>
<proteinExistence type="predicted"/>
<evidence type="ECO:0000256" key="1">
    <source>
        <dbReference type="SAM" id="MobiDB-lite"/>
    </source>
</evidence>
<evidence type="ECO:0000313" key="2">
    <source>
        <dbReference type="EMBL" id="EUA56313.1"/>
    </source>
</evidence>
<dbReference type="PATRIC" id="fig|1299331.3.peg.4366"/>
<dbReference type="Proteomes" id="UP000020825">
    <property type="component" value="Unassembled WGS sequence"/>
</dbReference>
<gene>
    <name evidence="2" type="ORF">I550_4472</name>
</gene>
<sequence>MHKLTTRAATEHAERGHPRSDVAGRPGRPADHLLRRRDRRAH</sequence>
<feature type="region of interest" description="Disordered" evidence="1">
    <location>
        <begin position="1"/>
        <end position="42"/>
    </location>
</feature>
<dbReference type="AlphaFoldDB" id="X8CLK7"/>
<reference evidence="2 3" key="1">
    <citation type="submission" date="2013-12" db="EMBL/GenBank/DDBJ databases">
        <authorList>
            <person name="Zelazny A."/>
            <person name="Olivier K."/>
            <person name="Holland S."/>
            <person name="Lenaerts A."/>
            <person name="Ordway D."/>
            <person name="DeGroote M.A."/>
            <person name="Parker T."/>
            <person name="Sizemore C."/>
            <person name="Tallon L.J."/>
            <person name="Sadzewicz L.K."/>
            <person name="Sengamalay N."/>
            <person name="Fraser C.M."/>
            <person name="Hine E."/>
            <person name="Shefchek K.A."/>
            <person name="Das S.P."/>
            <person name="Tettelin H."/>
        </authorList>
    </citation>
    <scope>NUCLEOTIDE SEQUENCE [LARGE SCALE GENOMIC DNA]</scope>
    <source>
        <strain evidence="2 3">1956</strain>
    </source>
</reference>
<protein>
    <submittedName>
        <fullName evidence="2">Uncharacterized protein</fullName>
    </submittedName>
</protein>
<comment type="caution">
    <text evidence="2">The sequence shown here is derived from an EMBL/GenBank/DDBJ whole genome shotgun (WGS) entry which is preliminary data.</text>
</comment>
<organism evidence="2 3">
    <name type="scientific">Mycobacterium intracellulare 1956</name>
    <dbReference type="NCBI Taxonomy" id="1299331"/>
    <lineage>
        <taxon>Bacteria</taxon>
        <taxon>Bacillati</taxon>
        <taxon>Actinomycetota</taxon>
        <taxon>Actinomycetes</taxon>
        <taxon>Mycobacteriales</taxon>
        <taxon>Mycobacteriaceae</taxon>
        <taxon>Mycobacterium</taxon>
        <taxon>Mycobacterium avium complex (MAC)</taxon>
    </lineage>
</organism>
<dbReference type="EMBL" id="JAOG01000002">
    <property type="protein sequence ID" value="EUA56313.1"/>
    <property type="molecule type" value="Genomic_DNA"/>
</dbReference>